<reference evidence="1" key="1">
    <citation type="submission" date="2019-08" db="EMBL/GenBank/DDBJ databases">
        <authorList>
            <person name="Kucharzyk K."/>
            <person name="Murdoch R.W."/>
            <person name="Higgins S."/>
            <person name="Loffler F."/>
        </authorList>
    </citation>
    <scope>NUCLEOTIDE SEQUENCE</scope>
</reference>
<comment type="caution">
    <text evidence="1">The sequence shown here is derived from an EMBL/GenBank/DDBJ whole genome shotgun (WGS) entry which is preliminary data.</text>
</comment>
<gene>
    <name evidence="1" type="ORF">SDC9_57756</name>
</gene>
<protein>
    <submittedName>
        <fullName evidence="1">Uncharacterized protein</fullName>
    </submittedName>
</protein>
<evidence type="ECO:0000313" key="1">
    <source>
        <dbReference type="EMBL" id="MPM11413.1"/>
    </source>
</evidence>
<sequence>MYLLPLSESASLQLTKSVISYQKQHDDQVLYQSLHEQTQQLMYELPSFLHLIDEEDCCEFLFFCYDAIPYYLNTYREGRLSYIGYLSQVVRKRSRYFIAQKQIQRKKELLVAESDFYHQQANQLPEETLEHAMYCRFSSVVQQDIKTLPALFKELLEHRSQPSIVNDRKLLELQGLLRHQVNRKRFLIMLTLSPHMAGHYLLEDLAALLEVDTTLLAEYLNTANIVLAQKRACKEEFETISHRHFRRLLEIEAELLREEDESKRLKLEQLRIWTQRVYKTKINQIRAMELNLSHSELGALLGIPKGTIDSSVHYMKRLLSQYMDEQEDNEYL</sequence>
<organism evidence="1">
    <name type="scientific">bioreactor metagenome</name>
    <dbReference type="NCBI Taxonomy" id="1076179"/>
    <lineage>
        <taxon>unclassified sequences</taxon>
        <taxon>metagenomes</taxon>
        <taxon>ecological metagenomes</taxon>
    </lineage>
</organism>
<dbReference type="AlphaFoldDB" id="A0A644XB60"/>
<name>A0A644XB60_9ZZZZ</name>
<dbReference type="EMBL" id="VSSQ01001827">
    <property type="protein sequence ID" value="MPM11413.1"/>
    <property type="molecule type" value="Genomic_DNA"/>
</dbReference>
<proteinExistence type="predicted"/>
<accession>A0A644XB60</accession>